<gene>
    <name evidence="1" type="ORF">S06H3_66870</name>
</gene>
<proteinExistence type="predicted"/>
<feature type="non-terminal residue" evidence="1">
    <location>
        <position position="43"/>
    </location>
</feature>
<dbReference type="EMBL" id="BARV01045862">
    <property type="protein sequence ID" value="GAI61150.1"/>
    <property type="molecule type" value="Genomic_DNA"/>
</dbReference>
<evidence type="ECO:0000313" key="1">
    <source>
        <dbReference type="EMBL" id="GAI61150.1"/>
    </source>
</evidence>
<organism evidence="1">
    <name type="scientific">marine sediment metagenome</name>
    <dbReference type="NCBI Taxonomy" id="412755"/>
    <lineage>
        <taxon>unclassified sequences</taxon>
        <taxon>metagenomes</taxon>
        <taxon>ecological metagenomes</taxon>
    </lineage>
</organism>
<accession>X1RDB1</accession>
<reference evidence="1" key="1">
    <citation type="journal article" date="2014" name="Front. Microbiol.">
        <title>High frequency of phylogenetically diverse reductive dehalogenase-homologous genes in deep subseafloor sedimentary metagenomes.</title>
        <authorList>
            <person name="Kawai M."/>
            <person name="Futagami T."/>
            <person name="Toyoda A."/>
            <person name="Takaki Y."/>
            <person name="Nishi S."/>
            <person name="Hori S."/>
            <person name="Arai W."/>
            <person name="Tsubouchi T."/>
            <person name="Morono Y."/>
            <person name="Uchiyama I."/>
            <person name="Ito T."/>
            <person name="Fujiyama A."/>
            <person name="Inagaki F."/>
            <person name="Takami H."/>
        </authorList>
    </citation>
    <scope>NUCLEOTIDE SEQUENCE</scope>
    <source>
        <strain evidence="1">Expedition CK06-06</strain>
    </source>
</reference>
<comment type="caution">
    <text evidence="1">The sequence shown here is derived from an EMBL/GenBank/DDBJ whole genome shotgun (WGS) entry which is preliminary data.</text>
</comment>
<protein>
    <submittedName>
        <fullName evidence="1">Uncharacterized protein</fullName>
    </submittedName>
</protein>
<feature type="non-terminal residue" evidence="1">
    <location>
        <position position="1"/>
    </location>
</feature>
<name>X1RDB1_9ZZZZ</name>
<dbReference type="AlphaFoldDB" id="X1RDB1"/>
<sequence>SDTSTELERIQVLSALVNNEPTTDAPLVVASAPAFIQKTTQYS</sequence>